<dbReference type="InterPro" id="IPR029058">
    <property type="entry name" value="AB_hydrolase_fold"/>
</dbReference>
<dbReference type="PANTHER" id="PTHR36513:SF1">
    <property type="entry name" value="TRANSMEMBRANE PROTEIN"/>
    <property type="match status" value="1"/>
</dbReference>
<dbReference type="AlphaFoldDB" id="A0A1H9JIQ1"/>
<keyword evidence="1" id="KW-0732">Signal</keyword>
<dbReference type="PROSITE" id="PS51257">
    <property type="entry name" value="PROKAR_LIPOPROTEIN"/>
    <property type="match status" value="1"/>
</dbReference>
<evidence type="ECO:0000313" key="3">
    <source>
        <dbReference type="Proteomes" id="UP000198634"/>
    </source>
</evidence>
<name>A0A1H9JIQ1_9RHOB</name>
<accession>A0A1H9JIQ1</accession>
<organism evidence="2 3">
    <name type="scientific">Thalassovita taeanensis</name>
    <dbReference type="NCBI Taxonomy" id="657014"/>
    <lineage>
        <taxon>Bacteria</taxon>
        <taxon>Pseudomonadati</taxon>
        <taxon>Pseudomonadota</taxon>
        <taxon>Alphaproteobacteria</taxon>
        <taxon>Rhodobacterales</taxon>
        <taxon>Roseobacteraceae</taxon>
        <taxon>Thalassovita</taxon>
    </lineage>
</organism>
<sequence>MRSAGVLFAALFLLTACADRARVIVVPEAAELGTVVRTYVASLRAPTDEGWFGPERSETLSFAAVDVAIPPNHVDGKIRVNHRRADPSREFTVTGRQNYGDDGAFRRAISTALKAQSANERDVFIYVHGYNNSFLDGLFRTAQIKHDFDLPGLAVHYSWPSMANPLAYTYDRDSVLFARDGLEHMLKEVAAAGPRRIVLVGHSLGTMLVMETLRQIEIATPGWSDRVLGGVVLISPDLDVEVFKTQAHRMRHLPQPFAIFVSSRDRALQLSGRINGDGQRLGALTDASVLEELPVMLVDVSEFSAQEGGTRHFTVGTSPLLISLLSDSGALSDTFQSDQAGKSGLLPGTVITAKNATQLILSPLLLIN</sequence>
<dbReference type="Proteomes" id="UP000198634">
    <property type="component" value="Unassembled WGS sequence"/>
</dbReference>
<dbReference type="Gene3D" id="3.40.50.1820">
    <property type="entry name" value="alpha/beta hydrolase"/>
    <property type="match status" value="1"/>
</dbReference>
<keyword evidence="3" id="KW-1185">Reference proteome</keyword>
<evidence type="ECO:0000313" key="2">
    <source>
        <dbReference type="EMBL" id="SEQ86690.1"/>
    </source>
</evidence>
<dbReference type="EMBL" id="FOEP01000015">
    <property type="protein sequence ID" value="SEQ86690.1"/>
    <property type="molecule type" value="Genomic_DNA"/>
</dbReference>
<gene>
    <name evidence="2" type="ORF">SAMN04488092_11530</name>
</gene>
<reference evidence="2 3" key="1">
    <citation type="submission" date="2016-10" db="EMBL/GenBank/DDBJ databases">
        <authorList>
            <person name="de Groot N.N."/>
        </authorList>
    </citation>
    <scope>NUCLEOTIDE SEQUENCE [LARGE SCALE GENOMIC DNA]</scope>
    <source>
        <strain evidence="2 3">DSM 22007</strain>
    </source>
</reference>
<feature type="chain" id="PRO_5009301005" evidence="1">
    <location>
        <begin position="19"/>
        <end position="368"/>
    </location>
</feature>
<proteinExistence type="predicted"/>
<evidence type="ECO:0000256" key="1">
    <source>
        <dbReference type="SAM" id="SignalP"/>
    </source>
</evidence>
<dbReference type="Pfam" id="PF05990">
    <property type="entry name" value="DUF900"/>
    <property type="match status" value="1"/>
</dbReference>
<dbReference type="PIRSF" id="PIRSF033909">
    <property type="entry name" value="UCP033909"/>
    <property type="match status" value="1"/>
</dbReference>
<dbReference type="PANTHER" id="PTHR36513">
    <property type="entry name" value="ABC TRANSMEMBRANE TYPE-1 DOMAIN-CONTAINING PROTEIN"/>
    <property type="match status" value="1"/>
</dbReference>
<dbReference type="InterPro" id="IPR010297">
    <property type="entry name" value="DUF900_hydrolase"/>
</dbReference>
<dbReference type="InterPro" id="IPR014586">
    <property type="entry name" value="UCP033909"/>
</dbReference>
<dbReference type="SUPFAM" id="SSF53474">
    <property type="entry name" value="alpha/beta-Hydrolases"/>
    <property type="match status" value="1"/>
</dbReference>
<dbReference type="STRING" id="657014.SAMN04488092_11530"/>
<protein>
    <submittedName>
        <fullName evidence="2">Esterase/lipase superfamily enzyme</fullName>
    </submittedName>
</protein>
<feature type="signal peptide" evidence="1">
    <location>
        <begin position="1"/>
        <end position="18"/>
    </location>
</feature>